<dbReference type="AlphaFoldDB" id="A0A078MGU5"/>
<accession>A0A078MGU5</accession>
<dbReference type="EMBL" id="LM997413">
    <property type="protein sequence ID" value="CEA05515.1"/>
    <property type="molecule type" value="Genomic_DNA"/>
</dbReference>
<feature type="chain" id="PRO_5007377964" description="Phosphodiesterase" evidence="1">
    <location>
        <begin position="24"/>
        <end position="98"/>
    </location>
</feature>
<evidence type="ECO:0000313" key="2">
    <source>
        <dbReference type="EMBL" id="CEA05515.1"/>
    </source>
</evidence>
<reference evidence="2" key="1">
    <citation type="submission" date="2014-07" db="EMBL/GenBank/DDBJ databases">
        <authorList>
            <person name="Urmite Genomes Urmite Genomes"/>
        </authorList>
    </citation>
    <scope>NUCLEOTIDE SEQUENCE</scope>
    <source>
        <strain evidence="2">12M76_air</strain>
    </source>
</reference>
<keyword evidence="1" id="KW-0732">Signal</keyword>
<organism evidence="2">
    <name type="scientific">Pseudomonas saudimassiliensis</name>
    <dbReference type="NCBI Taxonomy" id="1461581"/>
    <lineage>
        <taxon>Bacteria</taxon>
        <taxon>Pseudomonadati</taxon>
        <taxon>Pseudomonadota</taxon>
        <taxon>Gammaproteobacteria</taxon>
        <taxon>Pseudomonadales</taxon>
        <taxon>Pseudomonadaceae</taxon>
        <taxon>Pseudomonas</taxon>
    </lineage>
</organism>
<dbReference type="EMBL" id="LK391969">
    <property type="protein sequence ID" value="CEF27178.1"/>
    <property type="molecule type" value="Genomic_DNA"/>
</dbReference>
<dbReference type="PATRIC" id="fig|1461581.3.peg.2094"/>
<evidence type="ECO:0000256" key="1">
    <source>
        <dbReference type="SAM" id="SignalP"/>
    </source>
</evidence>
<feature type="signal peptide" evidence="1">
    <location>
        <begin position="1"/>
        <end position="23"/>
    </location>
</feature>
<proteinExistence type="predicted"/>
<evidence type="ECO:0008006" key="3">
    <source>
        <dbReference type="Google" id="ProtNLM"/>
    </source>
</evidence>
<gene>
    <name evidence="2" type="ORF">BN1049_02124</name>
</gene>
<sequence length="98" mass="10703">MKYTLPLFLATSLLTVTGMQAQADTLTIPVGQQAAQQGLSLPQRGAAASTVRQQHGEPVTRHAAVGTPPISRWDYDGFSVYFEHDKVVHSVRQHKPAH</sequence>
<dbReference type="RefSeq" id="WP_044499812.1">
    <property type="nucleotide sequence ID" value="NZ_LK391969.1"/>
</dbReference>
<protein>
    <recommendedName>
        <fullName evidence="3">Phosphodiesterase</fullName>
    </recommendedName>
</protein>
<name>A0A078MGU5_9PSED</name>